<dbReference type="AlphaFoldDB" id="A0A1H1NXG2"/>
<dbReference type="Proteomes" id="UP000182814">
    <property type="component" value="Chromosome I"/>
</dbReference>
<accession>A0A1H1NXG2</accession>
<reference evidence="2" key="1">
    <citation type="submission" date="2016-10" db="EMBL/GenBank/DDBJ databases">
        <authorList>
            <person name="Varghese N."/>
            <person name="Submissions S."/>
        </authorList>
    </citation>
    <scope>NUCLEOTIDE SEQUENCE [LARGE SCALE GENOMIC DNA]</scope>
    <source>
        <strain evidence="2">BS3782</strain>
    </source>
</reference>
<dbReference type="RefSeq" id="WP_231983808.1">
    <property type="nucleotide sequence ID" value="NZ_JYLB01000005.1"/>
</dbReference>
<proteinExistence type="predicted"/>
<keyword evidence="2" id="KW-1185">Reference proteome</keyword>
<gene>
    <name evidence="1" type="ORF">SAMN04490191_0549</name>
</gene>
<protein>
    <submittedName>
        <fullName evidence="1">Uncharacterized protein</fullName>
    </submittedName>
</protein>
<organism evidence="1 2">
    <name type="scientific">Pseudomonas lini</name>
    <dbReference type="NCBI Taxonomy" id="163011"/>
    <lineage>
        <taxon>Bacteria</taxon>
        <taxon>Pseudomonadati</taxon>
        <taxon>Pseudomonadota</taxon>
        <taxon>Gammaproteobacteria</taxon>
        <taxon>Pseudomonadales</taxon>
        <taxon>Pseudomonadaceae</taxon>
        <taxon>Pseudomonas</taxon>
    </lineage>
</organism>
<dbReference type="EMBL" id="LT629746">
    <property type="protein sequence ID" value="SDS03668.1"/>
    <property type="molecule type" value="Genomic_DNA"/>
</dbReference>
<evidence type="ECO:0000313" key="1">
    <source>
        <dbReference type="EMBL" id="SDS03668.1"/>
    </source>
</evidence>
<sequence>MNKFVPFMPKKYSALIMEIDEVVEEAFVLFVNGVIIQCFINFCPFKIEIGKTYEVEFELVLPDSIDMEVSQDEYIGVEMEDDNFSCVLAGY</sequence>
<name>A0A1H1NXG2_9PSED</name>
<evidence type="ECO:0000313" key="2">
    <source>
        <dbReference type="Proteomes" id="UP000182814"/>
    </source>
</evidence>